<dbReference type="InterPro" id="IPR014729">
    <property type="entry name" value="Rossmann-like_a/b/a_fold"/>
</dbReference>
<dbReference type="InterPro" id="IPR012094">
    <property type="entry name" value="tRNA_Ile_lys_synt"/>
</dbReference>
<proteinExistence type="inferred from homology"/>
<keyword evidence="2" id="KW-0436">Ligase</keyword>
<evidence type="ECO:0000256" key="2">
    <source>
        <dbReference type="ARBA" id="ARBA00022598"/>
    </source>
</evidence>
<dbReference type="GO" id="GO:0008033">
    <property type="term" value="P:tRNA processing"/>
    <property type="evidence" value="ECO:0007669"/>
    <property type="project" value="UniProtKB-KW"/>
</dbReference>
<sequence length="315" mass="34371">MSRLVDPVLAADDLAVPDWIDRVVGLGDVHGKVVVGCSGGPDSLALLAASAVLGLDAVAVHVDHGLRAESASETEVVATRARELGFVSDLRRVDLSAGPNLEARARSARYRALDEAAQAHHASTILVGHTADDQAETVLLALLRGSAMSGLAGMPVRRGQIVRPLLRVRRYETEAYCSDLGWEPVRDPSNYDRAFRRAWIRHEVLPLLSQGSERDLIPVLARQAEVLRVESEYLDEAAQALWPQSDGDTSTRRLTQMPIALARRAVRCWLGSPPPAFDEVERVMAVARGEVIATEISGGRRVWRSSGQMFAEERH</sequence>
<evidence type="ECO:0000256" key="5">
    <source>
        <dbReference type="ARBA" id="ARBA00022840"/>
    </source>
</evidence>
<dbReference type="InterPro" id="IPR012795">
    <property type="entry name" value="tRNA_Ile_lys_synt_N"/>
</dbReference>
<dbReference type="AlphaFoldDB" id="A0A6J6QRV3"/>
<accession>A0A6J6QRV3</accession>
<dbReference type="InterPro" id="IPR011063">
    <property type="entry name" value="TilS/TtcA_N"/>
</dbReference>
<dbReference type="Gene3D" id="1.20.59.20">
    <property type="match status" value="1"/>
</dbReference>
<dbReference type="NCBIfam" id="TIGR02432">
    <property type="entry name" value="lysidine_TilS_N"/>
    <property type="match status" value="1"/>
</dbReference>
<dbReference type="SUPFAM" id="SSF52402">
    <property type="entry name" value="Adenine nucleotide alpha hydrolases-like"/>
    <property type="match status" value="1"/>
</dbReference>
<dbReference type="Gene3D" id="3.40.50.620">
    <property type="entry name" value="HUPs"/>
    <property type="match status" value="1"/>
</dbReference>
<protein>
    <recommendedName>
        <fullName evidence="1">tRNA(Ile)-lysidine synthetase</fullName>
        <ecNumber evidence="1">6.3.4.19</ecNumber>
    </recommendedName>
</protein>
<dbReference type="EC" id="6.3.4.19" evidence="1"/>
<dbReference type="Pfam" id="PF01171">
    <property type="entry name" value="ATP_bind_3"/>
    <property type="match status" value="1"/>
</dbReference>
<organism evidence="8">
    <name type="scientific">freshwater metagenome</name>
    <dbReference type="NCBI Taxonomy" id="449393"/>
    <lineage>
        <taxon>unclassified sequences</taxon>
        <taxon>metagenomes</taxon>
        <taxon>ecological metagenomes</taxon>
    </lineage>
</organism>
<dbReference type="CDD" id="cd01992">
    <property type="entry name" value="TilS_N"/>
    <property type="match status" value="1"/>
</dbReference>
<evidence type="ECO:0000256" key="1">
    <source>
        <dbReference type="ARBA" id="ARBA00013267"/>
    </source>
</evidence>
<evidence type="ECO:0000256" key="3">
    <source>
        <dbReference type="ARBA" id="ARBA00022694"/>
    </source>
</evidence>
<keyword evidence="5" id="KW-0067">ATP-binding</keyword>
<dbReference type="GO" id="GO:0005524">
    <property type="term" value="F:ATP binding"/>
    <property type="evidence" value="ECO:0007669"/>
    <property type="project" value="UniProtKB-KW"/>
</dbReference>
<dbReference type="PANTHER" id="PTHR43033:SF1">
    <property type="entry name" value="TRNA(ILE)-LYSIDINE SYNTHASE-RELATED"/>
    <property type="match status" value="1"/>
</dbReference>
<evidence type="ECO:0000256" key="6">
    <source>
        <dbReference type="ARBA" id="ARBA00048539"/>
    </source>
</evidence>
<evidence type="ECO:0000256" key="4">
    <source>
        <dbReference type="ARBA" id="ARBA00022741"/>
    </source>
</evidence>
<reference evidence="8" key="1">
    <citation type="submission" date="2020-05" db="EMBL/GenBank/DDBJ databases">
        <authorList>
            <person name="Chiriac C."/>
            <person name="Salcher M."/>
            <person name="Ghai R."/>
            <person name="Kavagutti S V."/>
        </authorList>
    </citation>
    <scope>NUCLEOTIDE SEQUENCE</scope>
</reference>
<name>A0A6J6QRV3_9ZZZZ</name>
<keyword evidence="3" id="KW-0819">tRNA processing</keyword>
<comment type="catalytic activity">
    <reaction evidence="6">
        <text>cytidine(34) in tRNA(Ile2) + L-lysine + ATP = lysidine(34) in tRNA(Ile2) + AMP + diphosphate + H(+)</text>
        <dbReference type="Rhea" id="RHEA:43744"/>
        <dbReference type="Rhea" id="RHEA-COMP:10625"/>
        <dbReference type="Rhea" id="RHEA-COMP:10670"/>
        <dbReference type="ChEBI" id="CHEBI:15378"/>
        <dbReference type="ChEBI" id="CHEBI:30616"/>
        <dbReference type="ChEBI" id="CHEBI:32551"/>
        <dbReference type="ChEBI" id="CHEBI:33019"/>
        <dbReference type="ChEBI" id="CHEBI:82748"/>
        <dbReference type="ChEBI" id="CHEBI:83665"/>
        <dbReference type="ChEBI" id="CHEBI:456215"/>
        <dbReference type="EC" id="6.3.4.19"/>
    </reaction>
</comment>
<dbReference type="SUPFAM" id="SSF82829">
    <property type="entry name" value="MesJ substrate recognition domain-like"/>
    <property type="match status" value="1"/>
</dbReference>
<evidence type="ECO:0000313" key="8">
    <source>
        <dbReference type="EMBL" id="CAB4713599.1"/>
    </source>
</evidence>
<feature type="domain" description="tRNA(Ile)-lysidine/2-thiocytidine synthase N-terminal" evidence="7">
    <location>
        <begin position="32"/>
        <end position="203"/>
    </location>
</feature>
<keyword evidence="4" id="KW-0547">Nucleotide-binding</keyword>
<dbReference type="GO" id="GO:0032267">
    <property type="term" value="F:tRNA(Ile)-lysidine synthase activity"/>
    <property type="evidence" value="ECO:0007669"/>
    <property type="project" value="UniProtKB-EC"/>
</dbReference>
<dbReference type="PANTHER" id="PTHR43033">
    <property type="entry name" value="TRNA(ILE)-LYSIDINE SYNTHASE-RELATED"/>
    <property type="match status" value="1"/>
</dbReference>
<evidence type="ECO:0000259" key="7">
    <source>
        <dbReference type="Pfam" id="PF01171"/>
    </source>
</evidence>
<dbReference type="EMBL" id="CAEZYK010000004">
    <property type="protein sequence ID" value="CAB4713599.1"/>
    <property type="molecule type" value="Genomic_DNA"/>
</dbReference>
<gene>
    <name evidence="8" type="ORF">UFOPK2683_00142</name>
</gene>
<dbReference type="HAMAP" id="MF_01161">
    <property type="entry name" value="tRNA_Ile_lys_synt"/>
    <property type="match status" value="1"/>
</dbReference>